<keyword evidence="3" id="KW-1185">Reference proteome</keyword>
<evidence type="ECO:0000313" key="2">
    <source>
        <dbReference type="EMBL" id="KAF5233969.1"/>
    </source>
</evidence>
<gene>
    <name evidence="2" type="ORF">FANTH_12366</name>
</gene>
<evidence type="ECO:0000256" key="1">
    <source>
        <dbReference type="SAM" id="Phobius"/>
    </source>
</evidence>
<dbReference type="EMBL" id="JABEVY010000400">
    <property type="protein sequence ID" value="KAF5233969.1"/>
    <property type="molecule type" value="Genomic_DNA"/>
</dbReference>
<name>A0A8H4YTL4_9HYPO</name>
<reference evidence="2 3" key="1">
    <citation type="journal article" date="2020" name="BMC Genomics">
        <title>Correction to: Identification and distribution of gene clusters required for synthesis of sphingolipid metabolism inhibitors in diverse species of the filamentous fungus Fusarium.</title>
        <authorList>
            <person name="Kim H.S."/>
            <person name="Lohmar J.M."/>
            <person name="Busman M."/>
            <person name="Brown D.W."/>
            <person name="Naumann T.A."/>
            <person name="Divon H.H."/>
            <person name="Lysoe E."/>
            <person name="Uhlig S."/>
            <person name="Proctor R.H."/>
        </authorList>
    </citation>
    <scope>NUCLEOTIDE SEQUENCE [LARGE SCALE GENOMIC DNA]</scope>
    <source>
        <strain evidence="2 3">NRRL 25214</strain>
    </source>
</reference>
<accession>A0A8H4YTL4</accession>
<feature type="transmembrane region" description="Helical" evidence="1">
    <location>
        <begin position="416"/>
        <end position="436"/>
    </location>
</feature>
<proteinExistence type="predicted"/>
<evidence type="ECO:0000313" key="3">
    <source>
        <dbReference type="Proteomes" id="UP000573603"/>
    </source>
</evidence>
<keyword evidence="1" id="KW-0812">Transmembrane</keyword>
<dbReference type="AlphaFoldDB" id="A0A8H4YTL4"/>
<sequence length="438" mass="51232">MASEPDPNQSRKADYVVQRTRRRLMATDAKEYHRLLERNPALGLAGPFTDRDQILHQLRALKEKEHRESTSALFVREYMRFKFSANSNSVEWRLDRHYNDRRHFLDCYNKSVAMYLFYPDVSQADRCNNGVLSNLDVWLYRHWFKPYESDIEHGRYIAKSISFRHHTADIEPTLADISEFHRRLVQSLSPDALKSPQEEPFATLSKSHKVPPLFKSLFIVVHQTQVSRTERFTVEETDNIPVTLVQTGSMEGLKYPISFHSLHCNGGVLSEHNPSDNSVCSVRTNLKSAIRFVLDLEKREERFWGTKPRPPLADSSVDVEKEARKLGWDDATHGKLPLHQPSSTWVNRRKYPDWTGPGALHHLRLVRVMRRLRRYCPEDMLEDDWWWWKIDDESPETGIMGLVYKGASFFTTPRKVIPYMLLMGNLMVLYVLYILLDG</sequence>
<protein>
    <submittedName>
        <fullName evidence="2">Uncharacterized protein</fullName>
    </submittedName>
</protein>
<keyword evidence="1" id="KW-0472">Membrane</keyword>
<comment type="caution">
    <text evidence="2">The sequence shown here is derived from an EMBL/GenBank/DDBJ whole genome shotgun (WGS) entry which is preliminary data.</text>
</comment>
<keyword evidence="1" id="KW-1133">Transmembrane helix</keyword>
<organism evidence="2 3">
    <name type="scientific">Fusarium anthophilum</name>
    <dbReference type="NCBI Taxonomy" id="48485"/>
    <lineage>
        <taxon>Eukaryota</taxon>
        <taxon>Fungi</taxon>
        <taxon>Dikarya</taxon>
        <taxon>Ascomycota</taxon>
        <taxon>Pezizomycotina</taxon>
        <taxon>Sordariomycetes</taxon>
        <taxon>Hypocreomycetidae</taxon>
        <taxon>Hypocreales</taxon>
        <taxon>Nectriaceae</taxon>
        <taxon>Fusarium</taxon>
        <taxon>Fusarium fujikuroi species complex</taxon>
    </lineage>
</organism>
<dbReference type="Proteomes" id="UP000573603">
    <property type="component" value="Unassembled WGS sequence"/>
</dbReference>